<organism evidence="1 2">
    <name type="scientific">Cetraspora pellucida</name>
    <dbReference type="NCBI Taxonomy" id="1433469"/>
    <lineage>
        <taxon>Eukaryota</taxon>
        <taxon>Fungi</taxon>
        <taxon>Fungi incertae sedis</taxon>
        <taxon>Mucoromycota</taxon>
        <taxon>Glomeromycotina</taxon>
        <taxon>Glomeromycetes</taxon>
        <taxon>Diversisporales</taxon>
        <taxon>Gigasporaceae</taxon>
        <taxon>Cetraspora</taxon>
    </lineage>
</organism>
<dbReference type="EMBL" id="CAJVQA010011559">
    <property type="protein sequence ID" value="CAG8708469.1"/>
    <property type="molecule type" value="Genomic_DNA"/>
</dbReference>
<proteinExistence type="predicted"/>
<keyword evidence="2" id="KW-1185">Reference proteome</keyword>
<evidence type="ECO:0000313" key="1">
    <source>
        <dbReference type="EMBL" id="CAG8708469.1"/>
    </source>
</evidence>
<reference evidence="1" key="1">
    <citation type="submission" date="2021-06" db="EMBL/GenBank/DDBJ databases">
        <authorList>
            <person name="Kallberg Y."/>
            <person name="Tangrot J."/>
            <person name="Rosling A."/>
        </authorList>
    </citation>
    <scope>NUCLEOTIDE SEQUENCE</scope>
    <source>
        <strain evidence="1">FL966</strain>
    </source>
</reference>
<evidence type="ECO:0000313" key="2">
    <source>
        <dbReference type="Proteomes" id="UP000789759"/>
    </source>
</evidence>
<comment type="caution">
    <text evidence="1">The sequence shown here is derived from an EMBL/GenBank/DDBJ whole genome shotgun (WGS) entry which is preliminary data.</text>
</comment>
<sequence>CCNVLIKINETKNDLMFDYKELNELARKNNENSEAINFDNIENEKYEEVEDSNNA</sequence>
<protein>
    <submittedName>
        <fullName evidence="1">25050_t:CDS:1</fullName>
    </submittedName>
</protein>
<accession>A0A9N9N6V2</accession>
<dbReference type="Proteomes" id="UP000789759">
    <property type="component" value="Unassembled WGS sequence"/>
</dbReference>
<name>A0A9N9N6V2_9GLOM</name>
<dbReference type="OrthoDB" id="2440789at2759"/>
<feature type="non-terminal residue" evidence="1">
    <location>
        <position position="1"/>
    </location>
</feature>
<gene>
    <name evidence="1" type="ORF">CPELLU_LOCUS12201</name>
</gene>
<dbReference type="AlphaFoldDB" id="A0A9N9N6V2"/>